<dbReference type="PANTHER" id="PTHR32091:SF17">
    <property type="entry name" value="EUKARYOTIC TRANSLATION INITIATION FACTOR 4B3"/>
    <property type="match status" value="1"/>
</dbReference>
<proteinExistence type="predicted"/>
<feature type="compositionally biased region" description="Basic and acidic residues" evidence="1">
    <location>
        <begin position="89"/>
        <end position="98"/>
    </location>
</feature>
<name>A0A438DSR9_VITVI</name>
<gene>
    <name evidence="2" type="primary">EIF4B3</name>
    <name evidence="2" type="ORF">CK203_075515</name>
</gene>
<reference evidence="2 3" key="1">
    <citation type="journal article" date="2018" name="PLoS Genet.">
        <title>Population sequencing reveals clonal diversity and ancestral inbreeding in the grapevine cultivar Chardonnay.</title>
        <authorList>
            <person name="Roach M.J."/>
            <person name="Johnson D.L."/>
            <person name="Bohlmann J."/>
            <person name="van Vuuren H.J."/>
            <person name="Jones S.J."/>
            <person name="Pretorius I.S."/>
            <person name="Schmidt S.A."/>
            <person name="Borneman A.R."/>
        </authorList>
    </citation>
    <scope>NUCLEOTIDE SEQUENCE [LARGE SCALE GENOMIC DNA]</scope>
    <source>
        <strain evidence="3">cv. Chardonnay</strain>
        <tissue evidence="2">Leaf</tissue>
    </source>
</reference>
<protein>
    <submittedName>
        <fullName evidence="2">Eukaryotic translation initiation factor 4B3</fullName>
    </submittedName>
</protein>
<keyword evidence="2" id="KW-0396">Initiation factor</keyword>
<feature type="region of interest" description="Disordered" evidence="1">
    <location>
        <begin position="59"/>
        <end position="263"/>
    </location>
</feature>
<evidence type="ECO:0000256" key="1">
    <source>
        <dbReference type="SAM" id="MobiDB-lite"/>
    </source>
</evidence>
<dbReference type="GO" id="GO:0003743">
    <property type="term" value="F:translation initiation factor activity"/>
    <property type="evidence" value="ECO:0007669"/>
    <property type="project" value="UniProtKB-KW"/>
</dbReference>
<dbReference type="InterPro" id="IPR010433">
    <property type="entry name" value="EIF-4B_pln"/>
</dbReference>
<sequence length="690" mass="75787">MKTSFYNSNEMIKLMENFPAVRTAGAGGFGGFSDFWQRRPLRNPRRRKVRPCRCRSFRPSALGKSAQPSQTKGLTHEDLMMLPTGPRQRSAEELDRGRLGGGFRSYGSNGSYEGGRSRYGGGEDSANPRWGPRGSEERRQGGFGRDSSRELAPSRADEIDDWGAAKKSTVGNGFERRDRGGFFDSQSRADESASWVSNKSFTPSEGRRFGGGGGFESLRERRGGFDSASDGGGVPVNDGQQPGSGSVAKPKGPNPFGEARPREEVLAEKGQDWKEIEEKLESVKLKDVVHQAWGKQMGHRLGRGVLEVCFALTVISMMQYGDNFGERLVLRLSEASNITAMKLYESHVEHLLKDVRPLMDLPLNLLFTAFLILAAAIDGAHADAMVTGTVFCDQCKDGQRIPLRLSPLWEMKEWIRVQKNLTATFSAGIKVTMACANSNGQITMWREETTNWFGTYAMRFDGAPDLTGCYAQISGSGQGSTGCRAAAGPAQSVRLMFRMFDMEMYAVDSLLSQPAQPMSFCSRSSTPVPTPGTPSRPPSFQLPPVPRMPPMPPLPPLPPAPPVPFLEASACSHEIWTAPEYKCYWKVVNPDMKVASVFGLLAAQKYGTDMTLREGLQGRGDPYRTLLREAITSLLNSYNSLLFPYHTLGVIQHMSLALMGSQQNVLLTALRFKRANSGSGNLTCKFTACK</sequence>
<accession>A0A438DSR9</accession>
<feature type="region of interest" description="Disordered" evidence="1">
    <location>
        <begin position="521"/>
        <end position="550"/>
    </location>
</feature>
<evidence type="ECO:0000313" key="2">
    <source>
        <dbReference type="EMBL" id="RVW38545.1"/>
    </source>
</evidence>
<keyword evidence="2" id="KW-0648">Protein biosynthesis</keyword>
<dbReference type="AlphaFoldDB" id="A0A438DSR9"/>
<evidence type="ECO:0000313" key="3">
    <source>
        <dbReference type="Proteomes" id="UP000288805"/>
    </source>
</evidence>
<dbReference type="EMBL" id="QGNW01001504">
    <property type="protein sequence ID" value="RVW38545.1"/>
    <property type="molecule type" value="Genomic_DNA"/>
</dbReference>
<dbReference type="Proteomes" id="UP000288805">
    <property type="component" value="Unassembled WGS sequence"/>
</dbReference>
<dbReference type="Pfam" id="PF06273">
    <property type="entry name" value="eIF-4B"/>
    <property type="match status" value="1"/>
</dbReference>
<comment type="caution">
    <text evidence="2">The sequence shown here is derived from an EMBL/GenBank/DDBJ whole genome shotgun (WGS) entry which is preliminary data.</text>
</comment>
<dbReference type="PANTHER" id="PTHR32091">
    <property type="entry name" value="EUKARYOTIC TRANSLATION INITIATION FACTOR 4B"/>
    <property type="match status" value="1"/>
</dbReference>
<feature type="compositionally biased region" description="Basic and acidic residues" evidence="1">
    <location>
        <begin position="174"/>
        <end position="191"/>
    </location>
</feature>
<feature type="compositionally biased region" description="Polar residues" evidence="1">
    <location>
        <begin position="194"/>
        <end position="203"/>
    </location>
</feature>
<organism evidence="2 3">
    <name type="scientific">Vitis vinifera</name>
    <name type="common">Grape</name>
    <dbReference type="NCBI Taxonomy" id="29760"/>
    <lineage>
        <taxon>Eukaryota</taxon>
        <taxon>Viridiplantae</taxon>
        <taxon>Streptophyta</taxon>
        <taxon>Embryophyta</taxon>
        <taxon>Tracheophyta</taxon>
        <taxon>Spermatophyta</taxon>
        <taxon>Magnoliopsida</taxon>
        <taxon>eudicotyledons</taxon>
        <taxon>Gunneridae</taxon>
        <taxon>Pentapetalae</taxon>
        <taxon>rosids</taxon>
        <taxon>Vitales</taxon>
        <taxon>Vitaceae</taxon>
        <taxon>Viteae</taxon>
        <taxon>Vitis</taxon>
    </lineage>
</organism>
<feature type="compositionally biased region" description="Pro residues" evidence="1">
    <location>
        <begin position="528"/>
        <end position="550"/>
    </location>
</feature>